<feature type="transmembrane region" description="Helical" evidence="6">
    <location>
        <begin position="373"/>
        <end position="391"/>
    </location>
</feature>
<keyword evidence="4 6" id="KW-1133">Transmembrane helix</keyword>
<evidence type="ECO:0000256" key="1">
    <source>
        <dbReference type="ARBA" id="ARBA00004651"/>
    </source>
</evidence>
<dbReference type="EMBL" id="PPPD01000002">
    <property type="protein sequence ID" value="PNY79671.1"/>
    <property type="molecule type" value="Genomic_DNA"/>
</dbReference>
<feature type="transmembrane region" description="Helical" evidence="6">
    <location>
        <begin position="57"/>
        <end position="77"/>
    </location>
</feature>
<feature type="transmembrane region" description="Helical" evidence="6">
    <location>
        <begin position="297"/>
        <end position="329"/>
    </location>
</feature>
<dbReference type="InterPro" id="IPR036259">
    <property type="entry name" value="MFS_trans_sf"/>
</dbReference>
<gene>
    <name evidence="7" type="ORF">CVO96_17045</name>
</gene>
<evidence type="ECO:0000256" key="2">
    <source>
        <dbReference type="ARBA" id="ARBA00022475"/>
    </source>
</evidence>
<evidence type="ECO:0000313" key="8">
    <source>
        <dbReference type="Proteomes" id="UP000236379"/>
    </source>
</evidence>
<evidence type="ECO:0008006" key="9">
    <source>
        <dbReference type="Google" id="ProtNLM"/>
    </source>
</evidence>
<accession>A0A2K3UT02</accession>
<feature type="transmembrane region" description="Helical" evidence="6">
    <location>
        <begin position="132"/>
        <end position="154"/>
    </location>
</feature>
<feature type="transmembrane region" description="Helical" evidence="6">
    <location>
        <begin position="244"/>
        <end position="263"/>
    </location>
</feature>
<evidence type="ECO:0000313" key="7">
    <source>
        <dbReference type="EMBL" id="PNY79671.1"/>
    </source>
</evidence>
<proteinExistence type="predicted"/>
<reference evidence="7 8" key="1">
    <citation type="submission" date="2018-01" db="EMBL/GenBank/DDBJ databases">
        <title>Deinococcus koreensis sp. nov., a radiation-resistant bacterium isolated from river water.</title>
        <authorList>
            <person name="Choi A."/>
        </authorList>
    </citation>
    <scope>NUCLEOTIDE SEQUENCE [LARGE SCALE GENOMIC DNA]</scope>
    <source>
        <strain evidence="7 8">SJW1-2</strain>
    </source>
</reference>
<feature type="transmembrane region" description="Helical" evidence="6">
    <location>
        <begin position="28"/>
        <end position="45"/>
    </location>
</feature>
<evidence type="ECO:0000256" key="6">
    <source>
        <dbReference type="SAM" id="Phobius"/>
    </source>
</evidence>
<sequence>MSEFGSAASAAGLATLWAAQGAPATELALVLAIPALPALVLAPVLGSLMEGARLKRALLFINVLLGLTSLGAAGAFLLPQREAVLALTGIFVLKALCQSAFNGAYNRAFRLLAPGGGVDGRAVSLQTLSNRLGTAVGAGLGAVIALKAGSAVFIVDAATFGVATLIVAALPLGSGAPALPPGGPRLAPRAVFRDVAVAIRYVLGSSRLSRVFALYAPMTLVWAAWDILGAYLLKEAGAPEAFGLVVIAAQVGEIAVATGLAAINARFTVALVLAATLLLALGTGLSGAVVMSLSHQFLGVAGTLALVVAFRLVTGAAANVSGGGVYALLVYAAPTALTSRLTALVESLGIGAMYALAKLGVGTLGDAVGSSTTFMVAGTLATALGLGLSVLEFRARQWEIAVLRLHAEVYLSLRMGGLEGAAFRYLLAQTT</sequence>
<evidence type="ECO:0000256" key="5">
    <source>
        <dbReference type="ARBA" id="ARBA00023136"/>
    </source>
</evidence>
<organism evidence="7 8">
    <name type="scientific">Deinococcus koreensis</name>
    <dbReference type="NCBI Taxonomy" id="2054903"/>
    <lineage>
        <taxon>Bacteria</taxon>
        <taxon>Thermotogati</taxon>
        <taxon>Deinococcota</taxon>
        <taxon>Deinococci</taxon>
        <taxon>Deinococcales</taxon>
        <taxon>Deinococcaceae</taxon>
        <taxon>Deinococcus</taxon>
    </lineage>
</organism>
<dbReference type="GO" id="GO:0005886">
    <property type="term" value="C:plasma membrane"/>
    <property type="evidence" value="ECO:0007669"/>
    <property type="project" value="UniProtKB-SubCell"/>
</dbReference>
<feature type="transmembrane region" description="Helical" evidence="6">
    <location>
        <begin position="160"/>
        <end position="179"/>
    </location>
</feature>
<dbReference type="AlphaFoldDB" id="A0A2K3UT02"/>
<dbReference type="SUPFAM" id="SSF103473">
    <property type="entry name" value="MFS general substrate transporter"/>
    <property type="match status" value="1"/>
</dbReference>
<evidence type="ECO:0000256" key="3">
    <source>
        <dbReference type="ARBA" id="ARBA00022692"/>
    </source>
</evidence>
<dbReference type="Proteomes" id="UP000236379">
    <property type="component" value="Unassembled WGS sequence"/>
</dbReference>
<comment type="caution">
    <text evidence="7">The sequence shown here is derived from an EMBL/GenBank/DDBJ whole genome shotgun (WGS) entry which is preliminary data.</text>
</comment>
<protein>
    <recommendedName>
        <fullName evidence="9">MFS transporter</fullName>
    </recommendedName>
</protein>
<keyword evidence="3 6" id="KW-0812">Transmembrane</keyword>
<keyword evidence="8" id="KW-1185">Reference proteome</keyword>
<feature type="transmembrane region" description="Helical" evidence="6">
    <location>
        <begin position="341"/>
        <end position="361"/>
    </location>
</feature>
<feature type="transmembrane region" description="Helical" evidence="6">
    <location>
        <begin position="83"/>
        <end position="101"/>
    </location>
</feature>
<evidence type="ECO:0000256" key="4">
    <source>
        <dbReference type="ARBA" id="ARBA00022989"/>
    </source>
</evidence>
<keyword evidence="2" id="KW-1003">Cell membrane</keyword>
<keyword evidence="5 6" id="KW-0472">Membrane</keyword>
<dbReference type="PANTHER" id="PTHR23513">
    <property type="entry name" value="INTEGRAL MEMBRANE EFFLUX PROTEIN-RELATED"/>
    <property type="match status" value="1"/>
</dbReference>
<comment type="subcellular location">
    <subcellularLocation>
        <location evidence="1">Cell membrane</location>
        <topology evidence="1">Multi-pass membrane protein</topology>
    </subcellularLocation>
</comment>
<feature type="transmembrane region" description="Helical" evidence="6">
    <location>
        <begin position="270"/>
        <end position="291"/>
    </location>
</feature>
<dbReference type="PANTHER" id="PTHR23513:SF11">
    <property type="entry name" value="STAPHYLOFERRIN A TRANSPORTER"/>
    <property type="match status" value="1"/>
</dbReference>
<feature type="transmembrane region" description="Helical" evidence="6">
    <location>
        <begin position="212"/>
        <end position="232"/>
    </location>
</feature>
<name>A0A2K3UT02_9DEIO</name>
<dbReference type="Gene3D" id="1.20.1250.20">
    <property type="entry name" value="MFS general substrate transporter like domains"/>
    <property type="match status" value="1"/>
</dbReference>